<gene>
    <name evidence="2" type="ORF">A2917_01760</name>
</gene>
<organism evidence="2 3">
    <name type="scientific">Candidatus Nomurabacteria bacterium RIFCSPLOWO2_01_FULL_42_17</name>
    <dbReference type="NCBI Taxonomy" id="1801780"/>
    <lineage>
        <taxon>Bacteria</taxon>
        <taxon>Candidatus Nomuraibacteriota</taxon>
    </lineage>
</organism>
<evidence type="ECO:0000256" key="1">
    <source>
        <dbReference type="SAM" id="MobiDB-lite"/>
    </source>
</evidence>
<dbReference type="EMBL" id="MFVE01000007">
    <property type="protein sequence ID" value="OGI95115.1"/>
    <property type="molecule type" value="Genomic_DNA"/>
</dbReference>
<proteinExistence type="predicted"/>
<reference evidence="2 3" key="1">
    <citation type="journal article" date="2016" name="Nat. Commun.">
        <title>Thousands of microbial genomes shed light on interconnected biogeochemical processes in an aquifer system.</title>
        <authorList>
            <person name="Anantharaman K."/>
            <person name="Brown C.T."/>
            <person name="Hug L.A."/>
            <person name="Sharon I."/>
            <person name="Castelle C.J."/>
            <person name="Probst A.J."/>
            <person name="Thomas B.C."/>
            <person name="Singh A."/>
            <person name="Wilkins M.J."/>
            <person name="Karaoz U."/>
            <person name="Brodie E.L."/>
            <person name="Williams K.H."/>
            <person name="Hubbard S.S."/>
            <person name="Banfield J.F."/>
        </authorList>
    </citation>
    <scope>NUCLEOTIDE SEQUENCE [LARGE SCALE GENOMIC DNA]</scope>
</reference>
<dbReference type="Proteomes" id="UP000178104">
    <property type="component" value="Unassembled WGS sequence"/>
</dbReference>
<name>A0A1F6XLX0_9BACT</name>
<feature type="compositionally biased region" description="Basic and acidic residues" evidence="1">
    <location>
        <begin position="35"/>
        <end position="44"/>
    </location>
</feature>
<protein>
    <recommendedName>
        <fullName evidence="4">DUF2188 domain-containing protein</fullName>
    </recommendedName>
</protein>
<feature type="compositionally biased region" description="Basic and acidic residues" evidence="1">
    <location>
        <begin position="53"/>
        <end position="66"/>
    </location>
</feature>
<feature type="compositionally biased region" description="Basic and acidic residues" evidence="1">
    <location>
        <begin position="1"/>
        <end position="16"/>
    </location>
</feature>
<comment type="caution">
    <text evidence="2">The sequence shown here is derived from an EMBL/GenBank/DDBJ whole genome shotgun (WGS) entry which is preliminary data.</text>
</comment>
<evidence type="ECO:0008006" key="4">
    <source>
        <dbReference type="Google" id="ProtNLM"/>
    </source>
</evidence>
<evidence type="ECO:0000313" key="2">
    <source>
        <dbReference type="EMBL" id="OGI95115.1"/>
    </source>
</evidence>
<dbReference type="Pfam" id="PF09954">
    <property type="entry name" value="DUF2188"/>
    <property type="match status" value="1"/>
</dbReference>
<sequence length="81" mass="8851">MGKKDYHITKRSDGDWQYKLPGADRASGITPTQAEAERAAKESAARGGGGEITIHRPNGEIRDRDTIAPANDPNPPKDMRH</sequence>
<accession>A0A1F6XLX0</accession>
<dbReference type="AlphaFoldDB" id="A0A1F6XLX0"/>
<dbReference type="InterPro" id="IPR018691">
    <property type="entry name" value="DUF2188"/>
</dbReference>
<evidence type="ECO:0000313" key="3">
    <source>
        <dbReference type="Proteomes" id="UP000178104"/>
    </source>
</evidence>
<feature type="region of interest" description="Disordered" evidence="1">
    <location>
        <begin position="1"/>
        <end position="81"/>
    </location>
</feature>
<dbReference type="STRING" id="1801780.A2917_01760"/>